<protein>
    <recommendedName>
        <fullName evidence="1">Heterokaryon incompatibility domain-containing protein</fullName>
    </recommendedName>
</protein>
<gene>
    <name evidence="2" type="ORF">HMPREF1541_07037</name>
</gene>
<sequence length="592" mass="67412">MELADPSAKDELYIYEPLDSNKHEIRLITLLPRLTKEGLIQCKLQHVTFLGKSELEVKYFALSYMWGDNQSPGTILINGKKQNVQPNLHNFLQTYRRCYKKRKVLLTPLWIDALCIDQRNVLERNHQVGIMQDIYRSAHEVVVWLGQGNKQIERLCSAPNAFRLFFKNCGVNRLPEPCWNIIWAVFALLRGEHDFHSAARDFLELPYWTRAWVVPENMLSRRRSFWYGANRVSTATMQRILYYGRLCKPRPSSPSPMEAFGRRGIEGLFSALVRFERQDCSEPFDHVYALIGLSAEDIRFPVDYNHHPVELLIHTMAVCFRDVAKDPKNIVEPHRALQRVVNRLASVLGVRDAIDPTHATRDLPPIGSLYLNFQAKYTDGPPLLRPMLSTEHDAALDFPGLEGVAALLRWWLKMRNGTLKVESNIEGLRNRLSKRFGESFILHPLLESDSMLVLSDHHGVRDFRHRPSGYKAIVGRIAPSWSKSPQPHLRSPSLDCVIDSFGSDGLEGAYVHPSTNNREAAGLVMDQASDLRAAMAIWGLPADELVRPAILALLGVRGSRCELVPLHSIAAAWELENPYDNEYDPSDLDNST</sequence>
<evidence type="ECO:0000313" key="3">
    <source>
        <dbReference type="Proteomes" id="UP000030752"/>
    </source>
</evidence>
<dbReference type="Pfam" id="PF06985">
    <property type="entry name" value="HET"/>
    <property type="match status" value="1"/>
</dbReference>
<dbReference type="eggNOG" id="ENOG502T33G">
    <property type="taxonomic scope" value="Eukaryota"/>
</dbReference>
<dbReference type="InterPro" id="IPR052895">
    <property type="entry name" value="HetReg/Transcr_Mod"/>
</dbReference>
<proteinExistence type="predicted"/>
<name>W2RRQ3_CYPE1</name>
<organism evidence="2 3">
    <name type="scientific">Cyphellophora europaea (strain CBS 101466)</name>
    <name type="common">Phialophora europaea</name>
    <dbReference type="NCBI Taxonomy" id="1220924"/>
    <lineage>
        <taxon>Eukaryota</taxon>
        <taxon>Fungi</taxon>
        <taxon>Dikarya</taxon>
        <taxon>Ascomycota</taxon>
        <taxon>Pezizomycotina</taxon>
        <taxon>Eurotiomycetes</taxon>
        <taxon>Chaetothyriomycetidae</taxon>
        <taxon>Chaetothyriales</taxon>
        <taxon>Cyphellophoraceae</taxon>
        <taxon>Cyphellophora</taxon>
    </lineage>
</organism>
<dbReference type="InterPro" id="IPR010730">
    <property type="entry name" value="HET"/>
</dbReference>
<reference evidence="2 3" key="1">
    <citation type="submission" date="2013-03" db="EMBL/GenBank/DDBJ databases">
        <title>The Genome Sequence of Phialophora europaea CBS 101466.</title>
        <authorList>
            <consortium name="The Broad Institute Genomics Platform"/>
            <person name="Cuomo C."/>
            <person name="de Hoog S."/>
            <person name="Gorbushina A."/>
            <person name="Walker B."/>
            <person name="Young S.K."/>
            <person name="Zeng Q."/>
            <person name="Gargeya S."/>
            <person name="Fitzgerald M."/>
            <person name="Haas B."/>
            <person name="Abouelleil A."/>
            <person name="Allen A.W."/>
            <person name="Alvarado L."/>
            <person name="Arachchi H.M."/>
            <person name="Berlin A.M."/>
            <person name="Chapman S.B."/>
            <person name="Gainer-Dewar J."/>
            <person name="Goldberg J."/>
            <person name="Griggs A."/>
            <person name="Gujja S."/>
            <person name="Hansen M."/>
            <person name="Howarth C."/>
            <person name="Imamovic A."/>
            <person name="Ireland A."/>
            <person name="Larimer J."/>
            <person name="McCowan C."/>
            <person name="Murphy C."/>
            <person name="Pearson M."/>
            <person name="Poon T.W."/>
            <person name="Priest M."/>
            <person name="Roberts A."/>
            <person name="Saif S."/>
            <person name="Shea T."/>
            <person name="Sisk P."/>
            <person name="Sykes S."/>
            <person name="Wortman J."/>
            <person name="Nusbaum C."/>
            <person name="Birren B."/>
        </authorList>
    </citation>
    <scope>NUCLEOTIDE SEQUENCE [LARGE SCALE GENOMIC DNA]</scope>
    <source>
        <strain evidence="2 3">CBS 101466</strain>
    </source>
</reference>
<dbReference type="RefSeq" id="XP_008719584.1">
    <property type="nucleotide sequence ID" value="XM_008721362.1"/>
</dbReference>
<dbReference type="VEuPathDB" id="FungiDB:HMPREF1541_07037"/>
<evidence type="ECO:0000313" key="2">
    <source>
        <dbReference type="EMBL" id="ETN38995.1"/>
    </source>
</evidence>
<dbReference type="InParanoid" id="W2RRQ3"/>
<dbReference type="AlphaFoldDB" id="W2RRQ3"/>
<feature type="domain" description="Heterokaryon incompatibility" evidence="1">
    <location>
        <begin position="59"/>
        <end position="216"/>
    </location>
</feature>
<dbReference type="HOGENOM" id="CLU_460800_0_0_1"/>
<dbReference type="OrthoDB" id="4141127at2759"/>
<dbReference type="PANTHER" id="PTHR24148">
    <property type="entry name" value="ANKYRIN REPEAT DOMAIN-CONTAINING PROTEIN 39 HOMOLOG-RELATED"/>
    <property type="match status" value="1"/>
</dbReference>
<dbReference type="GeneID" id="19974376"/>
<dbReference type="EMBL" id="KB822722">
    <property type="protein sequence ID" value="ETN38995.1"/>
    <property type="molecule type" value="Genomic_DNA"/>
</dbReference>
<dbReference type="Proteomes" id="UP000030752">
    <property type="component" value="Unassembled WGS sequence"/>
</dbReference>
<evidence type="ECO:0000259" key="1">
    <source>
        <dbReference type="Pfam" id="PF06985"/>
    </source>
</evidence>
<accession>W2RRQ3</accession>
<keyword evidence="3" id="KW-1185">Reference proteome</keyword>
<dbReference type="PANTHER" id="PTHR24148:SF73">
    <property type="entry name" value="HET DOMAIN PROTEIN (AFU_ORTHOLOGUE AFUA_8G01020)"/>
    <property type="match status" value="1"/>
</dbReference>